<keyword evidence="12" id="KW-1185">Reference proteome</keyword>
<evidence type="ECO:0000259" key="10">
    <source>
        <dbReference type="Pfam" id="PF05617"/>
    </source>
</evidence>
<evidence type="ECO:0000256" key="3">
    <source>
        <dbReference type="ARBA" id="ARBA00022525"/>
    </source>
</evidence>
<comment type="function">
    <text evidence="7">Involved in the regulation of gamete interactions during the double fertilization and to prevent multiple-pollen tube attraction; mediates the redistribution of the gamete fusogen HAP2/GCS1 to the cell surface after secretion upon sperm arrival.</text>
</comment>
<dbReference type="Proteomes" id="UP001415857">
    <property type="component" value="Unassembled WGS sequence"/>
</dbReference>
<dbReference type="AlphaFoldDB" id="A0AAP0RT44"/>
<sequence>MALRNIVFLLLAVTCLMANATATRELPIKPGFNLEARLEASGGMVDCWNALLELKSCTNEIVVFFMNGQADIGPGCCRAITMITHNCWPTMLTSLGFTLEEGNILRGYCDASSGPVASPPLAGLTVQPLPSGHLMEKV</sequence>
<dbReference type="PANTHER" id="PTHR35293">
    <property type="entry name" value="EGG CELL-SECRETED PROTEIN 1.5"/>
    <property type="match status" value="1"/>
</dbReference>
<evidence type="ECO:0000256" key="6">
    <source>
        <dbReference type="ARBA" id="ARBA00023329"/>
    </source>
</evidence>
<evidence type="ECO:0000256" key="9">
    <source>
        <dbReference type="SAM" id="SignalP"/>
    </source>
</evidence>
<evidence type="ECO:0000256" key="5">
    <source>
        <dbReference type="ARBA" id="ARBA00023279"/>
    </source>
</evidence>
<dbReference type="GO" id="GO:0005576">
    <property type="term" value="C:extracellular region"/>
    <property type="evidence" value="ECO:0007669"/>
    <property type="project" value="UniProtKB-SubCell"/>
</dbReference>
<proteinExistence type="inferred from homology"/>
<evidence type="ECO:0000256" key="2">
    <source>
        <dbReference type="ARBA" id="ARBA00004613"/>
    </source>
</evidence>
<evidence type="ECO:0000256" key="4">
    <source>
        <dbReference type="ARBA" id="ARBA00022729"/>
    </source>
</evidence>
<dbReference type="Pfam" id="PF05617">
    <property type="entry name" value="Prolamin_like"/>
    <property type="match status" value="1"/>
</dbReference>
<dbReference type="GO" id="GO:0009567">
    <property type="term" value="P:double fertilization forming a zygote and endosperm"/>
    <property type="evidence" value="ECO:0007669"/>
    <property type="project" value="InterPro"/>
</dbReference>
<keyword evidence="3" id="KW-0964">Secreted</keyword>
<evidence type="ECO:0000313" key="11">
    <source>
        <dbReference type="EMBL" id="KAK9283903.1"/>
    </source>
</evidence>
<reference evidence="11 12" key="1">
    <citation type="journal article" date="2024" name="Plant J.">
        <title>Genome sequences and population genomics reveal climatic adaptation and genomic divergence between two closely related sweetgum species.</title>
        <authorList>
            <person name="Xu W.Q."/>
            <person name="Ren C.Q."/>
            <person name="Zhang X.Y."/>
            <person name="Comes H.P."/>
            <person name="Liu X.H."/>
            <person name="Li Y.G."/>
            <person name="Kettle C.J."/>
            <person name="Jalonen R."/>
            <person name="Gaisberger H."/>
            <person name="Ma Y.Z."/>
            <person name="Qiu Y.X."/>
        </authorList>
    </citation>
    <scope>NUCLEOTIDE SEQUENCE [LARGE SCALE GENOMIC DNA]</scope>
    <source>
        <strain evidence="11">Hangzhou</strain>
    </source>
</reference>
<evidence type="ECO:0000256" key="1">
    <source>
        <dbReference type="ARBA" id="ARBA00004541"/>
    </source>
</evidence>
<dbReference type="InterPro" id="IPR044711">
    <property type="entry name" value="EC11-15"/>
</dbReference>
<keyword evidence="6" id="KW-0968">Cytoplasmic vesicle</keyword>
<keyword evidence="5" id="KW-0278">Fertilization</keyword>
<comment type="subcellular location">
    <subcellularLocation>
        <location evidence="1">Cytoplasmic vesicle</location>
    </subcellularLocation>
    <subcellularLocation>
        <location evidence="2">Secreted</location>
    </subcellularLocation>
</comment>
<accession>A0AAP0RT44</accession>
<keyword evidence="4 9" id="KW-0732">Signal</keyword>
<organism evidence="11 12">
    <name type="scientific">Liquidambar formosana</name>
    <name type="common">Formosan gum</name>
    <dbReference type="NCBI Taxonomy" id="63359"/>
    <lineage>
        <taxon>Eukaryota</taxon>
        <taxon>Viridiplantae</taxon>
        <taxon>Streptophyta</taxon>
        <taxon>Embryophyta</taxon>
        <taxon>Tracheophyta</taxon>
        <taxon>Spermatophyta</taxon>
        <taxon>Magnoliopsida</taxon>
        <taxon>eudicotyledons</taxon>
        <taxon>Gunneridae</taxon>
        <taxon>Pentapetalae</taxon>
        <taxon>Saxifragales</taxon>
        <taxon>Altingiaceae</taxon>
        <taxon>Liquidambar</taxon>
    </lineage>
</organism>
<gene>
    <name evidence="11" type="ORF">L1049_012158</name>
</gene>
<dbReference type="EMBL" id="JBBPBK010000006">
    <property type="protein sequence ID" value="KAK9283903.1"/>
    <property type="molecule type" value="Genomic_DNA"/>
</dbReference>
<evidence type="ECO:0000256" key="7">
    <source>
        <dbReference type="ARBA" id="ARBA00034457"/>
    </source>
</evidence>
<dbReference type="GO" id="GO:0080155">
    <property type="term" value="P:regulation of double fertilization forming a zygote and endosperm"/>
    <property type="evidence" value="ECO:0007669"/>
    <property type="project" value="UniProtKB-ARBA"/>
</dbReference>
<feature type="chain" id="PRO_5042983499" description="Prolamin-like domain-containing protein" evidence="9">
    <location>
        <begin position="23"/>
        <end position="138"/>
    </location>
</feature>
<comment type="caution">
    <text evidence="11">The sequence shown here is derived from an EMBL/GenBank/DDBJ whole genome shotgun (WGS) entry which is preliminary data.</text>
</comment>
<feature type="signal peptide" evidence="9">
    <location>
        <begin position="1"/>
        <end position="22"/>
    </location>
</feature>
<comment type="similarity">
    <text evidence="8">Belongs to the plant egg cell-secreted peptide family.</text>
</comment>
<dbReference type="GO" id="GO:0031410">
    <property type="term" value="C:cytoplasmic vesicle"/>
    <property type="evidence" value="ECO:0007669"/>
    <property type="project" value="UniProtKB-SubCell"/>
</dbReference>
<protein>
    <recommendedName>
        <fullName evidence="10">Prolamin-like domain-containing protein</fullName>
    </recommendedName>
</protein>
<dbReference type="GO" id="GO:2000008">
    <property type="term" value="P:regulation of protein localization to cell surface"/>
    <property type="evidence" value="ECO:0007669"/>
    <property type="project" value="UniProtKB-ARBA"/>
</dbReference>
<name>A0AAP0RT44_LIQFO</name>
<dbReference type="PANTHER" id="PTHR35293:SF10">
    <property type="entry name" value="EGG CELL-SECRETED PROTEIN 1.2-RELATED"/>
    <property type="match status" value="1"/>
</dbReference>
<dbReference type="InterPro" id="IPR008502">
    <property type="entry name" value="Prolamin-like"/>
</dbReference>
<evidence type="ECO:0000256" key="8">
    <source>
        <dbReference type="ARBA" id="ARBA00034484"/>
    </source>
</evidence>
<feature type="domain" description="Prolamin-like" evidence="10">
    <location>
        <begin position="46"/>
        <end position="110"/>
    </location>
</feature>
<evidence type="ECO:0000313" key="12">
    <source>
        <dbReference type="Proteomes" id="UP001415857"/>
    </source>
</evidence>